<dbReference type="Pfam" id="PF13365">
    <property type="entry name" value="Trypsin_2"/>
    <property type="match status" value="1"/>
</dbReference>
<dbReference type="Proteomes" id="UP000231990">
    <property type="component" value="Unassembled WGS sequence"/>
</dbReference>
<evidence type="ECO:0000256" key="1">
    <source>
        <dbReference type="ARBA" id="ARBA00022670"/>
    </source>
</evidence>
<evidence type="ECO:0000313" key="4">
    <source>
        <dbReference type="EMBL" id="PJZ74832.1"/>
    </source>
</evidence>
<reference evidence="4 5" key="1">
    <citation type="submission" date="2017-07" db="EMBL/GenBank/DDBJ databases">
        <title>Leptospira spp. isolated from tropical soils.</title>
        <authorList>
            <person name="Thibeaux R."/>
            <person name="Iraola G."/>
            <person name="Ferres I."/>
            <person name="Bierque E."/>
            <person name="Girault D."/>
            <person name="Soupe-Gilbert M.-E."/>
            <person name="Picardeau M."/>
            <person name="Goarant C."/>
        </authorList>
    </citation>
    <scope>NUCLEOTIDE SEQUENCE [LARGE SCALE GENOMIC DNA]</scope>
    <source>
        <strain evidence="4 5">FH1-B-B1</strain>
    </source>
</reference>
<dbReference type="SUPFAM" id="SSF50156">
    <property type="entry name" value="PDZ domain-like"/>
    <property type="match status" value="1"/>
</dbReference>
<dbReference type="InterPro" id="IPR009003">
    <property type="entry name" value="Peptidase_S1_PA"/>
</dbReference>
<feature type="domain" description="PDZ" evidence="3">
    <location>
        <begin position="340"/>
        <end position="412"/>
    </location>
</feature>
<dbReference type="GO" id="GO:0006508">
    <property type="term" value="P:proteolysis"/>
    <property type="evidence" value="ECO:0007669"/>
    <property type="project" value="UniProtKB-KW"/>
</dbReference>
<name>A0A2M9ZRY7_9LEPT</name>
<dbReference type="SUPFAM" id="SSF50494">
    <property type="entry name" value="Trypsin-like serine proteases"/>
    <property type="match status" value="1"/>
</dbReference>
<gene>
    <name evidence="4" type="ORF">CH373_01990</name>
</gene>
<dbReference type="InterPro" id="IPR036034">
    <property type="entry name" value="PDZ_sf"/>
</dbReference>
<protein>
    <recommendedName>
        <fullName evidence="3">PDZ domain-containing protein</fullName>
    </recommendedName>
</protein>
<dbReference type="Gene3D" id="2.40.10.120">
    <property type="match status" value="1"/>
</dbReference>
<dbReference type="InterPro" id="IPR051201">
    <property type="entry name" value="Chloro_Bact_Ser_Proteases"/>
</dbReference>
<dbReference type="GO" id="GO:0004252">
    <property type="term" value="F:serine-type endopeptidase activity"/>
    <property type="evidence" value="ECO:0007669"/>
    <property type="project" value="InterPro"/>
</dbReference>
<keyword evidence="1" id="KW-0645">Protease</keyword>
<dbReference type="PRINTS" id="PR00834">
    <property type="entry name" value="PROTEASES2C"/>
</dbReference>
<dbReference type="AlphaFoldDB" id="A0A2M9ZRY7"/>
<dbReference type="RefSeq" id="WP_100734054.1">
    <property type="nucleotide sequence ID" value="NZ_NPDZ01000001.1"/>
</dbReference>
<dbReference type="InterPro" id="IPR001478">
    <property type="entry name" value="PDZ"/>
</dbReference>
<dbReference type="InterPro" id="IPR001940">
    <property type="entry name" value="Peptidase_S1C"/>
</dbReference>
<sequence length="421" mass="46236">MELLIYWVLPGFWIPFGFRGPHPGLGGGMVAGKPKDPNTRLSQFLQGFLLCLRTVGAPTDLDLHWNELFIEQTSPQNRPMQKIKSLYLSFLLAFFSLQCSDKTQIENLNEESLLISLHLQSRLISLFEAQLPATASIFPKGSTETSKAIGSGFFINRRGNLLTCQHVIQGRREVIVQQGKTTKKWKAIVIKEDKELDLALLEVQIDSESVPFLAIPKIYTGKHGTIYLAIGASYGLPDSVTFGLISFPQRANVDPAKPLQGFVQLSQSVLPGMSGGPILDLEGTLIGVQRFTYTPTGLAGIGPGFAIPAGKLSAFVESDLGVLADKQKVQRGIIEIPITTPFLVNKLKLPSPFGVIVSSTEKGSPAERAGLQRYDFIVAVDEEKIRFAGDFFRIMSSKNVKEDIVLTIFRSGKEQKITVSE</sequence>
<dbReference type="EMBL" id="NPDZ01000001">
    <property type="protein sequence ID" value="PJZ74832.1"/>
    <property type="molecule type" value="Genomic_DNA"/>
</dbReference>
<dbReference type="SMART" id="SM00228">
    <property type="entry name" value="PDZ"/>
    <property type="match status" value="1"/>
</dbReference>
<accession>A0A2M9ZRY7</accession>
<dbReference type="PANTHER" id="PTHR43343">
    <property type="entry name" value="PEPTIDASE S12"/>
    <property type="match status" value="1"/>
</dbReference>
<evidence type="ECO:0000256" key="2">
    <source>
        <dbReference type="ARBA" id="ARBA00022801"/>
    </source>
</evidence>
<dbReference type="Gene3D" id="2.30.42.10">
    <property type="match status" value="1"/>
</dbReference>
<evidence type="ECO:0000259" key="3">
    <source>
        <dbReference type="SMART" id="SM00228"/>
    </source>
</evidence>
<comment type="caution">
    <text evidence="4">The sequence shown here is derived from an EMBL/GenBank/DDBJ whole genome shotgun (WGS) entry which is preliminary data.</text>
</comment>
<dbReference type="PANTHER" id="PTHR43343:SF3">
    <property type="entry name" value="PROTEASE DO-LIKE 8, CHLOROPLASTIC"/>
    <property type="match status" value="1"/>
</dbReference>
<keyword evidence="2" id="KW-0378">Hydrolase</keyword>
<organism evidence="4 5">
    <name type="scientific">Leptospira perolatii</name>
    <dbReference type="NCBI Taxonomy" id="2023191"/>
    <lineage>
        <taxon>Bacteria</taxon>
        <taxon>Pseudomonadati</taxon>
        <taxon>Spirochaetota</taxon>
        <taxon>Spirochaetia</taxon>
        <taxon>Leptospirales</taxon>
        <taxon>Leptospiraceae</taxon>
        <taxon>Leptospira</taxon>
    </lineage>
</organism>
<proteinExistence type="predicted"/>
<evidence type="ECO:0000313" key="5">
    <source>
        <dbReference type="Proteomes" id="UP000231990"/>
    </source>
</evidence>
<dbReference type="Pfam" id="PF13180">
    <property type="entry name" value="PDZ_2"/>
    <property type="match status" value="1"/>
</dbReference>